<keyword evidence="2" id="KW-0472">Membrane</keyword>
<sequence>MNIRNSKSTSWRCKGTSDKPHPEVENFGDQCDFPGCNVRSDSTKKQQIIIKKQIIFAIYFVVAVAVLGLLIRLVISIGQKPVESENTSQQLKEINLEPTFYTSNVLQDIFQ</sequence>
<gene>
    <name evidence="3" type="ORF">F6J89_03160</name>
</gene>
<feature type="compositionally biased region" description="Polar residues" evidence="1">
    <location>
        <begin position="1"/>
        <end position="11"/>
    </location>
</feature>
<feature type="transmembrane region" description="Helical" evidence="2">
    <location>
        <begin position="54"/>
        <end position="75"/>
    </location>
</feature>
<proteinExistence type="predicted"/>
<feature type="region of interest" description="Disordered" evidence="1">
    <location>
        <begin position="1"/>
        <end position="26"/>
    </location>
</feature>
<protein>
    <submittedName>
        <fullName evidence="3">Uncharacterized protein</fullName>
    </submittedName>
</protein>
<dbReference type="AlphaFoldDB" id="A0A6B3N520"/>
<name>A0A6B3N520_9CYAN</name>
<feature type="compositionally biased region" description="Basic and acidic residues" evidence="1">
    <location>
        <begin position="15"/>
        <end position="24"/>
    </location>
</feature>
<dbReference type="EMBL" id="JAAHFQ010000040">
    <property type="protein sequence ID" value="NER26640.1"/>
    <property type="molecule type" value="Genomic_DNA"/>
</dbReference>
<comment type="caution">
    <text evidence="3">The sequence shown here is derived from an EMBL/GenBank/DDBJ whole genome shotgun (WGS) entry which is preliminary data.</text>
</comment>
<evidence type="ECO:0000256" key="2">
    <source>
        <dbReference type="SAM" id="Phobius"/>
    </source>
</evidence>
<keyword evidence="2" id="KW-1133">Transmembrane helix</keyword>
<evidence type="ECO:0000256" key="1">
    <source>
        <dbReference type="SAM" id="MobiDB-lite"/>
    </source>
</evidence>
<organism evidence="3">
    <name type="scientific">Symploca sp. SIO1C4</name>
    <dbReference type="NCBI Taxonomy" id="2607765"/>
    <lineage>
        <taxon>Bacteria</taxon>
        <taxon>Bacillati</taxon>
        <taxon>Cyanobacteriota</taxon>
        <taxon>Cyanophyceae</taxon>
        <taxon>Coleofasciculales</taxon>
        <taxon>Coleofasciculaceae</taxon>
        <taxon>Symploca</taxon>
    </lineage>
</organism>
<reference evidence="3" key="1">
    <citation type="submission" date="2019-11" db="EMBL/GenBank/DDBJ databases">
        <title>Genomic insights into an expanded diversity of filamentous marine cyanobacteria reveals the extraordinary biosynthetic potential of Moorea and Okeania.</title>
        <authorList>
            <person name="Ferreira Leao T."/>
            <person name="Wang M."/>
            <person name="Moss N."/>
            <person name="Da Silva R."/>
            <person name="Sanders J."/>
            <person name="Nurk S."/>
            <person name="Gurevich A."/>
            <person name="Humphrey G."/>
            <person name="Reher R."/>
            <person name="Zhu Q."/>
            <person name="Belda-Ferre P."/>
            <person name="Glukhov E."/>
            <person name="Rex R."/>
            <person name="Dorrestein P.C."/>
            <person name="Knight R."/>
            <person name="Pevzner P."/>
            <person name="Gerwick W.H."/>
            <person name="Gerwick L."/>
        </authorList>
    </citation>
    <scope>NUCLEOTIDE SEQUENCE</scope>
    <source>
        <strain evidence="3">SIO1C4</strain>
    </source>
</reference>
<accession>A0A6B3N520</accession>
<keyword evidence="2" id="KW-0812">Transmembrane</keyword>
<evidence type="ECO:0000313" key="3">
    <source>
        <dbReference type="EMBL" id="NER26640.1"/>
    </source>
</evidence>